<keyword evidence="8" id="KW-1015">Disulfide bond</keyword>
<dbReference type="PRINTS" id="PR00433">
    <property type="entry name" value="IL6GCSFMGF"/>
</dbReference>
<dbReference type="Pfam" id="PF00489">
    <property type="entry name" value="IL6"/>
    <property type="match status" value="1"/>
</dbReference>
<dbReference type="GO" id="GO:0005138">
    <property type="term" value="F:interleukin-6 receptor binding"/>
    <property type="evidence" value="ECO:0007669"/>
    <property type="project" value="InterPro"/>
</dbReference>
<name>A0AA35K5W3_9SAUR</name>
<dbReference type="GO" id="GO:0030154">
    <property type="term" value="P:cell differentiation"/>
    <property type="evidence" value="ECO:0007669"/>
    <property type="project" value="InterPro"/>
</dbReference>
<evidence type="ECO:0000256" key="6">
    <source>
        <dbReference type="ARBA" id="ARBA00022525"/>
    </source>
</evidence>
<evidence type="ECO:0000256" key="5">
    <source>
        <dbReference type="ARBA" id="ARBA00022514"/>
    </source>
</evidence>
<comment type="subcellular location">
    <subcellularLocation>
        <location evidence="1">Secreted</location>
    </subcellularLocation>
</comment>
<gene>
    <name evidence="11" type="ORF">PODLI_1B018023</name>
</gene>
<accession>A0AA35K5W3</accession>
<evidence type="ECO:0000256" key="4">
    <source>
        <dbReference type="ARBA" id="ARBA00022486"/>
    </source>
</evidence>
<dbReference type="GO" id="GO:0005896">
    <property type="term" value="C:interleukin-6 receptor complex"/>
    <property type="evidence" value="ECO:0007669"/>
    <property type="project" value="TreeGrafter"/>
</dbReference>
<organism evidence="11 12">
    <name type="scientific">Podarcis lilfordi</name>
    <name type="common">Lilford's wall lizard</name>
    <dbReference type="NCBI Taxonomy" id="74358"/>
    <lineage>
        <taxon>Eukaryota</taxon>
        <taxon>Metazoa</taxon>
        <taxon>Chordata</taxon>
        <taxon>Craniata</taxon>
        <taxon>Vertebrata</taxon>
        <taxon>Euteleostomi</taxon>
        <taxon>Lepidosauria</taxon>
        <taxon>Squamata</taxon>
        <taxon>Bifurcata</taxon>
        <taxon>Unidentata</taxon>
        <taxon>Episquamata</taxon>
        <taxon>Laterata</taxon>
        <taxon>Lacertibaenia</taxon>
        <taxon>Lacertidae</taxon>
        <taxon>Podarcis</taxon>
    </lineage>
</organism>
<protein>
    <recommendedName>
        <fullName evidence="3">Interleukin-6</fullName>
    </recommendedName>
</protein>
<keyword evidence="5" id="KW-0202">Cytokine</keyword>
<evidence type="ECO:0000256" key="9">
    <source>
        <dbReference type="ARBA" id="ARBA00023441"/>
    </source>
</evidence>
<comment type="function">
    <text evidence="9">Cytokine with a wide variety of biological functions in immunity, tissue regeneration, and metabolism. Binds to IL6R, then the complex associates to the signaling subunit IL6ST/gp130 to trigger the intracellular IL6-signaling pathway. The interaction with the membrane-bound IL6R and IL6ST stimulates 'classic signaling', whereas the binding of IL6 and soluble IL6R to IL6ST stimulates 'trans-signaling'. Alternatively, 'cluster signaling' occurs when membrane-bound IL6:IL6R complexes on transmitter cells activate IL6ST receptors on neighboring receiver cells.</text>
</comment>
<evidence type="ECO:0000313" key="12">
    <source>
        <dbReference type="Proteomes" id="UP001178461"/>
    </source>
</evidence>
<evidence type="ECO:0000256" key="8">
    <source>
        <dbReference type="ARBA" id="ARBA00023157"/>
    </source>
</evidence>
<evidence type="ECO:0000256" key="3">
    <source>
        <dbReference type="ARBA" id="ARBA00019464"/>
    </source>
</evidence>
<keyword evidence="6" id="KW-0964">Secreted</keyword>
<evidence type="ECO:0000256" key="2">
    <source>
        <dbReference type="ARBA" id="ARBA00007432"/>
    </source>
</evidence>
<comment type="similarity">
    <text evidence="2">Belongs to the IL-6 superfamily.</text>
</comment>
<dbReference type="InterPro" id="IPR030474">
    <property type="entry name" value="IL-6/GCSF/MGF"/>
</dbReference>
<dbReference type="Proteomes" id="UP001178461">
    <property type="component" value="Chromosome 3"/>
</dbReference>
<dbReference type="GO" id="GO:0005615">
    <property type="term" value="C:extracellular space"/>
    <property type="evidence" value="ECO:0007669"/>
    <property type="project" value="UniProtKB-KW"/>
</dbReference>
<keyword evidence="7" id="KW-0339">Growth factor</keyword>
<dbReference type="GO" id="GO:0008083">
    <property type="term" value="F:growth factor activity"/>
    <property type="evidence" value="ECO:0007669"/>
    <property type="project" value="UniProtKB-KW"/>
</dbReference>
<dbReference type="GO" id="GO:0005125">
    <property type="term" value="F:cytokine activity"/>
    <property type="evidence" value="ECO:0007669"/>
    <property type="project" value="UniProtKB-KW"/>
</dbReference>
<keyword evidence="10" id="KW-0732">Signal</keyword>
<dbReference type="InterPro" id="IPR009079">
    <property type="entry name" value="4_helix_cytokine-like_core"/>
</dbReference>
<keyword evidence="4" id="KW-0011">Acute phase</keyword>
<dbReference type="GO" id="GO:0046427">
    <property type="term" value="P:positive regulation of receptor signaling pathway via JAK-STAT"/>
    <property type="evidence" value="ECO:0007669"/>
    <property type="project" value="TreeGrafter"/>
</dbReference>
<dbReference type="PANTHER" id="PTHR48494">
    <property type="entry name" value="INTERLEUKIN-6"/>
    <property type="match status" value="1"/>
</dbReference>
<dbReference type="SUPFAM" id="SSF47266">
    <property type="entry name" value="4-helical cytokines"/>
    <property type="match status" value="1"/>
</dbReference>
<feature type="chain" id="PRO_5041379602" description="Interleukin-6" evidence="10">
    <location>
        <begin position="32"/>
        <end position="195"/>
    </location>
</feature>
<dbReference type="SMART" id="SM00126">
    <property type="entry name" value="IL6"/>
    <property type="match status" value="1"/>
</dbReference>
<dbReference type="GO" id="GO:0006955">
    <property type="term" value="P:immune response"/>
    <property type="evidence" value="ECO:0007669"/>
    <property type="project" value="InterPro"/>
</dbReference>
<keyword evidence="12" id="KW-1185">Reference proteome</keyword>
<evidence type="ECO:0000256" key="10">
    <source>
        <dbReference type="SAM" id="SignalP"/>
    </source>
</evidence>
<dbReference type="EMBL" id="OX395128">
    <property type="protein sequence ID" value="CAI5771402.1"/>
    <property type="molecule type" value="Genomic_DNA"/>
</dbReference>
<evidence type="ECO:0000256" key="1">
    <source>
        <dbReference type="ARBA" id="ARBA00004613"/>
    </source>
</evidence>
<dbReference type="AlphaFoldDB" id="A0AA35K5W3"/>
<reference evidence="11" key="1">
    <citation type="submission" date="2022-12" db="EMBL/GenBank/DDBJ databases">
        <authorList>
            <person name="Alioto T."/>
            <person name="Alioto T."/>
            <person name="Gomez Garrido J."/>
        </authorList>
    </citation>
    <scope>NUCLEOTIDE SEQUENCE</scope>
</reference>
<dbReference type="InterPro" id="IPR030473">
    <property type="entry name" value="IL6/GCSF/MGF_CS"/>
</dbReference>
<sequence length="195" mass="22558">MNALLGFRLCTATAAMLFICTEVWPVAFATAEQPQPVAIWLKLKANSLNQDVCEELGTCETVWEDLPRMSLHLPDIDDIEECFPPEFKREVCLRRLSRGLYVFSTFLKYLHQHLYATEPHTYFWQQTEKLAQTTKSLMDHPSTLIFPDVNVAKSVEAVKAAHTGWTPSILRHLVLRKYIEFMDATARAYFYVKRN</sequence>
<dbReference type="InterPro" id="IPR003574">
    <property type="entry name" value="IL-6-like"/>
</dbReference>
<dbReference type="PRINTS" id="PR00434">
    <property type="entry name" value="INTERLEUKIN6"/>
</dbReference>
<proteinExistence type="inferred from homology"/>
<dbReference type="PANTHER" id="PTHR48494:SF1">
    <property type="entry name" value="INTERLEUKIN-6"/>
    <property type="match status" value="1"/>
</dbReference>
<dbReference type="PROSITE" id="PS00254">
    <property type="entry name" value="INTERLEUKIN_6"/>
    <property type="match status" value="1"/>
</dbReference>
<dbReference type="GO" id="GO:0006953">
    <property type="term" value="P:acute-phase response"/>
    <property type="evidence" value="ECO:0007669"/>
    <property type="project" value="UniProtKB-KW"/>
</dbReference>
<dbReference type="Gene3D" id="1.20.1250.10">
    <property type="match status" value="1"/>
</dbReference>
<evidence type="ECO:0000256" key="7">
    <source>
        <dbReference type="ARBA" id="ARBA00023030"/>
    </source>
</evidence>
<feature type="signal peptide" evidence="10">
    <location>
        <begin position="1"/>
        <end position="31"/>
    </location>
</feature>
<evidence type="ECO:0000313" key="11">
    <source>
        <dbReference type="EMBL" id="CAI5771402.1"/>
    </source>
</evidence>